<keyword evidence="2" id="KW-0472">Membrane</keyword>
<dbReference type="AlphaFoldDB" id="D1BUW2"/>
<feature type="transmembrane region" description="Helical" evidence="2">
    <location>
        <begin position="111"/>
        <end position="130"/>
    </location>
</feature>
<sequence length="592" mass="58776">MTDAAETTARSPREPFAGVPVRDLVREVVSVTAMLVGLALPWTATERGSDRLEVVLATVVAVLAVALPYARRAQLVSGGWAADEQRTRWIGVAPVAVVALIHVVLDVVPGGSLGVGAGLGLTLAGALLVAGAPWPRAVVSVAGAIGLGAVAVPLLAVTDGGLGAWTVVGLVLTALLVLGVLWLTAGRFERGDAAAGVLLVGVGIVVALGAALVGGAAGGWWVESVHGTQFGLVLLPVLAATAVPRVVGQAVAADAQPRLWAAVAVHALELGLLVGAYVALAAVVGLISSGGSVVENTLRLIFGVLAAVALFFARRALVRDLASGHTTAVGAAVVVSVLGLVLIVVRAGGSTAVHPVDLLLAFGAPAVVLSALLVPRSLRELRSHGPVPLVEGEPDDAGAYDGAAYDGGAYDDGGAAHGAQPYGAQPYGAEAYGAAAYGAAAGPQAAAAAAEVQAEVVATIAPQVSAAETTVMRPITDAPGTAEQATAEQAAQPAQPAQPAPTAQPAAPAVGPFGNVGATQVLPPVVDVPGSRWTAAHALDPGTPLADLALIVQESPHLRPLVAANPSTYPALLDWLGALGDPDVDAALRTRG</sequence>
<feature type="transmembrane region" description="Helical" evidence="2">
    <location>
        <begin position="300"/>
        <end position="317"/>
    </location>
</feature>
<dbReference type="RefSeq" id="WP_050758200.1">
    <property type="nucleotide sequence ID" value="NC_013530.1"/>
</dbReference>
<feature type="transmembrane region" description="Helical" evidence="2">
    <location>
        <begin position="355"/>
        <end position="374"/>
    </location>
</feature>
<feature type="region of interest" description="Disordered" evidence="1">
    <location>
        <begin position="480"/>
        <end position="506"/>
    </location>
</feature>
<proteinExistence type="predicted"/>
<dbReference type="Pfam" id="PF25591">
    <property type="entry name" value="LRV_2"/>
    <property type="match status" value="1"/>
</dbReference>
<evidence type="ECO:0000259" key="3">
    <source>
        <dbReference type="Pfam" id="PF25591"/>
    </source>
</evidence>
<feature type="transmembrane region" description="Helical" evidence="2">
    <location>
        <begin position="197"/>
        <end position="222"/>
    </location>
</feature>
<evidence type="ECO:0000256" key="1">
    <source>
        <dbReference type="SAM" id="MobiDB-lite"/>
    </source>
</evidence>
<feature type="transmembrane region" description="Helical" evidence="2">
    <location>
        <begin position="89"/>
        <end position="105"/>
    </location>
</feature>
<gene>
    <name evidence="5" type="ordered locus">Xcel_2183</name>
</gene>
<evidence type="ECO:0000256" key="2">
    <source>
        <dbReference type="SAM" id="Phobius"/>
    </source>
</evidence>
<dbReference type="OrthoDB" id="5179995at2"/>
<feature type="compositionally biased region" description="Low complexity" evidence="1">
    <location>
        <begin position="481"/>
        <end position="506"/>
    </location>
</feature>
<protein>
    <submittedName>
        <fullName evidence="5">Uncharacterized protein</fullName>
    </submittedName>
</protein>
<keyword evidence="2" id="KW-1133">Transmembrane helix</keyword>
<evidence type="ECO:0000313" key="6">
    <source>
        <dbReference type="Proteomes" id="UP000002255"/>
    </source>
</evidence>
<reference evidence="5 6" key="2">
    <citation type="journal article" date="2010" name="Stand. Genomic Sci.">
        <title>Complete genome sequence of Xylanimonas cellulosilytica type strain (XIL07).</title>
        <authorList>
            <person name="Foster B."/>
            <person name="Pukall R."/>
            <person name="Abt B."/>
            <person name="Nolan M."/>
            <person name="Glavina Del Rio T."/>
            <person name="Chen F."/>
            <person name="Lucas S."/>
            <person name="Tice H."/>
            <person name="Pitluck S."/>
            <person name="Cheng J.-F."/>
            <person name="Chertkov O."/>
            <person name="Brettin T."/>
            <person name="Han C."/>
            <person name="Detter J.C."/>
            <person name="Bruce D."/>
            <person name="Goodwin L."/>
            <person name="Ivanova N."/>
            <person name="Mavromatis K."/>
            <person name="Pati A."/>
            <person name="Mikhailova N."/>
            <person name="Chen A."/>
            <person name="Palaniappan K."/>
            <person name="Land M."/>
            <person name="Hauser L."/>
            <person name="Chang Y.-J."/>
            <person name="Jeffries C.D."/>
            <person name="Chain P."/>
            <person name="Rohde M."/>
            <person name="Goeker M."/>
            <person name="Bristow J."/>
            <person name="Eisen J.A."/>
            <person name="Markowitz V."/>
            <person name="Hugenholtz P."/>
            <person name="Kyrpides N.C."/>
            <person name="Klenk H.-P."/>
            <person name="Lapidus A."/>
        </authorList>
    </citation>
    <scope>NUCLEOTIDE SEQUENCE [LARGE SCALE GENOMIC DNA]</scope>
    <source>
        <strain evidence="6">DSM 15894 / CECT 5975 / LMG 20990 / XIL07</strain>
    </source>
</reference>
<dbReference type="eggNOG" id="COG5602">
    <property type="taxonomic scope" value="Bacteria"/>
</dbReference>
<reference evidence="6" key="1">
    <citation type="submission" date="2009-11" db="EMBL/GenBank/DDBJ databases">
        <title>The complete chromosome of Xylanimonas cellulosilytica DSM 15894.</title>
        <authorList>
            <consortium name="US DOE Joint Genome Institute (JGI-PGF)"/>
            <person name="Lucas S."/>
            <person name="Copeland A."/>
            <person name="Lapidus A."/>
            <person name="Glavina del Rio T."/>
            <person name="Dalin E."/>
            <person name="Tice H."/>
            <person name="Bruce D."/>
            <person name="Goodwin L."/>
            <person name="Pitluck S."/>
            <person name="Kyrpides N."/>
            <person name="Mavromatis K."/>
            <person name="Ivanova N."/>
            <person name="Mikhailova N."/>
            <person name="Foster B."/>
            <person name="Clum A."/>
            <person name="Brettin T."/>
            <person name="Detter J.C."/>
            <person name="Han C."/>
            <person name="Larimer F."/>
            <person name="Land M."/>
            <person name="Hauser L."/>
            <person name="Markowitz V."/>
            <person name="Cheng J.F."/>
            <person name="Hugenholtz P."/>
            <person name="Woyke T."/>
            <person name="Wu D."/>
            <person name="Gehrich-Schroeter G."/>
            <person name="Schneider S."/>
            <person name="Pukall S.R."/>
            <person name="Klenk H.P."/>
            <person name="Eisen J.A."/>
        </authorList>
    </citation>
    <scope>NUCLEOTIDE SEQUENCE [LARGE SCALE GENOMIC DNA]</scope>
    <source>
        <strain evidence="6">DSM 15894 / CECT 5975 / LMG 20990 / XIL07</strain>
    </source>
</reference>
<feature type="domain" description="DUF7937" evidence="4">
    <location>
        <begin position="23"/>
        <end position="380"/>
    </location>
</feature>
<dbReference type="Proteomes" id="UP000002255">
    <property type="component" value="Chromosome"/>
</dbReference>
<dbReference type="STRING" id="446471.Xcel_2183"/>
<keyword evidence="6" id="KW-1185">Reference proteome</keyword>
<accession>D1BUW2</accession>
<feature type="domain" description="Leucine rich repeat variant" evidence="3">
    <location>
        <begin position="533"/>
        <end position="591"/>
    </location>
</feature>
<dbReference type="InterPro" id="IPR057893">
    <property type="entry name" value="LRV_2"/>
</dbReference>
<feature type="transmembrane region" description="Helical" evidence="2">
    <location>
        <begin position="329"/>
        <end position="349"/>
    </location>
</feature>
<evidence type="ECO:0000259" key="4">
    <source>
        <dbReference type="Pfam" id="PF25592"/>
    </source>
</evidence>
<dbReference type="HOGENOM" id="CLU_460739_0_0_11"/>
<feature type="transmembrane region" description="Helical" evidence="2">
    <location>
        <begin position="137"/>
        <end position="156"/>
    </location>
</feature>
<feature type="transmembrane region" description="Helical" evidence="2">
    <location>
        <begin position="162"/>
        <end position="185"/>
    </location>
</feature>
<name>D1BUW2_XYLCX</name>
<feature type="transmembrane region" description="Helical" evidence="2">
    <location>
        <begin position="259"/>
        <end position="288"/>
    </location>
</feature>
<dbReference type="InterPro" id="IPR057697">
    <property type="entry name" value="DUF7937"/>
</dbReference>
<dbReference type="Pfam" id="PF25592">
    <property type="entry name" value="DUF7937"/>
    <property type="match status" value="1"/>
</dbReference>
<evidence type="ECO:0000313" key="5">
    <source>
        <dbReference type="EMBL" id="ACZ31201.1"/>
    </source>
</evidence>
<keyword evidence="2" id="KW-0812">Transmembrane</keyword>
<organism evidence="5 6">
    <name type="scientific">Xylanimonas cellulosilytica (strain DSM 15894 / JCM 12276 / CECT 5975 / KCTC 9989 / LMG 20990 / NBRC 107835 / XIL07)</name>
    <dbReference type="NCBI Taxonomy" id="446471"/>
    <lineage>
        <taxon>Bacteria</taxon>
        <taxon>Bacillati</taxon>
        <taxon>Actinomycetota</taxon>
        <taxon>Actinomycetes</taxon>
        <taxon>Micrococcales</taxon>
        <taxon>Promicromonosporaceae</taxon>
        <taxon>Xylanimonas</taxon>
    </lineage>
</organism>
<dbReference type="EMBL" id="CP001821">
    <property type="protein sequence ID" value="ACZ31201.1"/>
    <property type="molecule type" value="Genomic_DNA"/>
</dbReference>
<dbReference type="KEGG" id="xce:Xcel_2183"/>
<feature type="transmembrane region" description="Helical" evidence="2">
    <location>
        <begin position="228"/>
        <end position="247"/>
    </location>
</feature>